<dbReference type="AlphaFoldDB" id="A0A418XDR9"/>
<dbReference type="RefSeq" id="WP_119812779.1">
    <property type="nucleotide sequence ID" value="NZ_QYUP01000160.1"/>
</dbReference>
<evidence type="ECO:0000259" key="6">
    <source>
        <dbReference type="Pfam" id="PF03968"/>
    </source>
</evidence>
<dbReference type="InterPro" id="IPR014340">
    <property type="entry name" value="LptA"/>
</dbReference>
<dbReference type="Proteomes" id="UP000284006">
    <property type="component" value="Unassembled WGS sequence"/>
</dbReference>
<protein>
    <recommendedName>
        <fullName evidence="4">Lipopolysaccharide export system protein LptA</fullName>
    </recommendedName>
</protein>
<comment type="subunit">
    <text evidence="4">Component of the lipopolysaccharide transport and assembly complex.</text>
</comment>
<comment type="caution">
    <text evidence="7">The sequence shown here is derived from an EMBL/GenBank/DDBJ whole genome shotgun (WGS) entry which is preliminary data.</text>
</comment>
<evidence type="ECO:0000313" key="7">
    <source>
        <dbReference type="EMBL" id="RJG10671.1"/>
    </source>
</evidence>
<gene>
    <name evidence="4 7" type="primary">lptA</name>
    <name evidence="7" type="ORF">D3872_21895</name>
</gene>
<evidence type="ECO:0000256" key="1">
    <source>
        <dbReference type="ARBA" id="ARBA00022448"/>
    </source>
</evidence>
<name>A0A418XDR9_9BURK</name>
<dbReference type="HAMAP" id="MF_01914">
    <property type="entry name" value="LPS_assembly_LptA"/>
    <property type="match status" value="1"/>
</dbReference>
<evidence type="ECO:0000256" key="5">
    <source>
        <dbReference type="SAM" id="MobiDB-lite"/>
    </source>
</evidence>
<dbReference type="OrthoDB" id="5294855at2"/>
<dbReference type="GO" id="GO:0017089">
    <property type="term" value="F:glycolipid transfer activity"/>
    <property type="evidence" value="ECO:0007669"/>
    <property type="project" value="TreeGrafter"/>
</dbReference>
<feature type="signal peptide" evidence="4">
    <location>
        <begin position="1"/>
        <end position="20"/>
    </location>
</feature>
<comment type="similarity">
    <text evidence="4">Belongs to the LptA family.</text>
</comment>
<sequence precursor="true">MKKLLLFIALCGLVAGTALAEKADSYKPIVIDSDSVDIDDVKQITTLTGNVVLTRGTLLMKAAKATVRTDAEGYDHVVFNAAPGGVATFRQKRDGGDLWVEGEAERIEYDNKSEVVKLFSKARLAQLAGKKVTEEIVGEFVSYDSRRELFKAANSPTGESKPGGGRVRTVLDRSAKRVSPAPATPGQ</sequence>
<dbReference type="PANTHER" id="PTHR36504">
    <property type="entry name" value="LIPOPOLYSACCHARIDE EXPORT SYSTEM PROTEIN LPTA"/>
    <property type="match status" value="1"/>
</dbReference>
<dbReference type="Gene3D" id="2.60.450.10">
    <property type="entry name" value="Lipopolysaccharide (LPS) transport protein A like domain"/>
    <property type="match status" value="1"/>
</dbReference>
<feature type="domain" description="Organic solvent tolerance-like N-terminal" evidence="6">
    <location>
        <begin position="31"/>
        <end position="145"/>
    </location>
</feature>
<keyword evidence="3 4" id="KW-0574">Periplasm</keyword>
<evidence type="ECO:0000256" key="3">
    <source>
        <dbReference type="ARBA" id="ARBA00022764"/>
    </source>
</evidence>
<evidence type="ECO:0000256" key="4">
    <source>
        <dbReference type="HAMAP-Rule" id="MF_01914"/>
    </source>
</evidence>
<evidence type="ECO:0000256" key="2">
    <source>
        <dbReference type="ARBA" id="ARBA00022729"/>
    </source>
</evidence>
<proteinExistence type="inferred from homology"/>
<feature type="chain" id="PRO_5019596213" description="Lipopolysaccharide export system protein LptA" evidence="4">
    <location>
        <begin position="21"/>
        <end position="187"/>
    </location>
</feature>
<evidence type="ECO:0000313" key="8">
    <source>
        <dbReference type="Proteomes" id="UP000284006"/>
    </source>
</evidence>
<reference evidence="7 8" key="1">
    <citation type="submission" date="2018-09" db="EMBL/GenBank/DDBJ databases">
        <authorList>
            <person name="Zhu H."/>
        </authorList>
    </citation>
    <scope>NUCLEOTIDE SEQUENCE [LARGE SCALE GENOMIC DNA]</scope>
    <source>
        <strain evidence="7 8">K1S02-61</strain>
    </source>
</reference>
<dbReference type="Pfam" id="PF03968">
    <property type="entry name" value="LptD_N"/>
    <property type="match status" value="1"/>
</dbReference>
<dbReference type="GO" id="GO:0009279">
    <property type="term" value="C:cell outer membrane"/>
    <property type="evidence" value="ECO:0007669"/>
    <property type="project" value="TreeGrafter"/>
</dbReference>
<accession>A0A418XDR9</accession>
<dbReference type="InterPro" id="IPR005653">
    <property type="entry name" value="OstA-like_N"/>
</dbReference>
<dbReference type="PANTHER" id="PTHR36504:SF1">
    <property type="entry name" value="LIPOPOLYSACCHARIDE EXPORT SYSTEM PROTEIN LPTA"/>
    <property type="match status" value="1"/>
</dbReference>
<dbReference type="EMBL" id="QYUP01000160">
    <property type="protein sequence ID" value="RJG10671.1"/>
    <property type="molecule type" value="Genomic_DNA"/>
</dbReference>
<comment type="subcellular location">
    <subcellularLocation>
        <location evidence="4">Periplasm</location>
    </subcellularLocation>
</comment>
<dbReference type="InterPro" id="IPR052037">
    <property type="entry name" value="LPS_export_LptA"/>
</dbReference>
<dbReference type="GO" id="GO:0015920">
    <property type="term" value="P:lipopolysaccharide transport"/>
    <property type="evidence" value="ECO:0007669"/>
    <property type="project" value="UniProtKB-UniRule"/>
</dbReference>
<keyword evidence="1 4" id="KW-0813">Transport</keyword>
<dbReference type="GO" id="GO:0043165">
    <property type="term" value="P:Gram-negative-bacterium-type cell outer membrane assembly"/>
    <property type="evidence" value="ECO:0007669"/>
    <property type="project" value="UniProtKB-UniRule"/>
</dbReference>
<dbReference type="NCBIfam" id="TIGR03002">
    <property type="entry name" value="outer_YhbN_LptA"/>
    <property type="match status" value="1"/>
</dbReference>
<keyword evidence="8" id="KW-1185">Reference proteome</keyword>
<organism evidence="7 8">
    <name type="scientific">Massilia cavernae</name>
    <dbReference type="NCBI Taxonomy" id="2320864"/>
    <lineage>
        <taxon>Bacteria</taxon>
        <taxon>Pseudomonadati</taxon>
        <taxon>Pseudomonadota</taxon>
        <taxon>Betaproteobacteria</taxon>
        <taxon>Burkholderiales</taxon>
        <taxon>Oxalobacteraceae</taxon>
        <taxon>Telluria group</taxon>
        <taxon>Massilia</taxon>
    </lineage>
</organism>
<comment type="function">
    <text evidence="4">Involved in the assembly of lipopolysaccharide (LPS). Required for the translocation of LPS from the inner membrane to the outer membrane.</text>
</comment>
<feature type="region of interest" description="Disordered" evidence="5">
    <location>
        <begin position="152"/>
        <end position="187"/>
    </location>
</feature>
<dbReference type="GO" id="GO:0001530">
    <property type="term" value="F:lipopolysaccharide binding"/>
    <property type="evidence" value="ECO:0007669"/>
    <property type="project" value="InterPro"/>
</dbReference>
<dbReference type="GO" id="GO:0030288">
    <property type="term" value="C:outer membrane-bounded periplasmic space"/>
    <property type="evidence" value="ECO:0007669"/>
    <property type="project" value="TreeGrafter"/>
</dbReference>
<keyword evidence="2 4" id="KW-0732">Signal</keyword>